<keyword evidence="3 9" id="KW-0813">Transport</keyword>
<dbReference type="GO" id="GO:0007035">
    <property type="term" value="P:vacuolar acidification"/>
    <property type="evidence" value="ECO:0007669"/>
    <property type="project" value="TreeGrafter"/>
</dbReference>
<protein>
    <recommendedName>
        <fullName evidence="9">V-type proton ATPase subunit a</fullName>
    </recommendedName>
</protein>
<evidence type="ECO:0000256" key="7">
    <source>
        <dbReference type="ARBA" id="ARBA00023065"/>
    </source>
</evidence>
<evidence type="ECO:0000256" key="8">
    <source>
        <dbReference type="ARBA" id="ARBA00023136"/>
    </source>
</evidence>
<dbReference type="AlphaFoldDB" id="A0A7S3YWI9"/>
<evidence type="ECO:0000256" key="6">
    <source>
        <dbReference type="ARBA" id="ARBA00022989"/>
    </source>
</evidence>
<dbReference type="PIRSF" id="PIRSF001293">
    <property type="entry name" value="ATP6V0A1"/>
    <property type="match status" value="1"/>
</dbReference>
<evidence type="ECO:0000256" key="2">
    <source>
        <dbReference type="ARBA" id="ARBA00009904"/>
    </source>
</evidence>
<reference evidence="12" key="1">
    <citation type="submission" date="2021-01" db="EMBL/GenBank/DDBJ databases">
        <authorList>
            <person name="Corre E."/>
            <person name="Pelletier E."/>
            <person name="Niang G."/>
            <person name="Scheremetjew M."/>
            <person name="Finn R."/>
            <person name="Kale V."/>
            <person name="Holt S."/>
            <person name="Cochrane G."/>
            <person name="Meng A."/>
            <person name="Brown T."/>
            <person name="Cohen L."/>
        </authorList>
    </citation>
    <scope>NUCLEOTIDE SEQUENCE</scope>
    <source>
        <strain evidence="12">CCCM811</strain>
    </source>
</reference>
<dbReference type="PANTHER" id="PTHR11629">
    <property type="entry name" value="VACUOLAR PROTON ATPASES"/>
    <property type="match status" value="1"/>
</dbReference>
<sequence>MFRSADMKFVQLHVSDEEVGRVIQLIGSRFGKLHMTDVSSNTKADIKRAKAWKLQVSDLMMMEKTLDGYEALMAKYDVPLPSEEVPLEQNDFSPIGTCPGRSNRKLGEEMKQFFVKYGGNEVNRHNKFIKELEMKINEIEEKITVLEFAKSLPNKTFKETGGAGYQNPETENLITDTKKTRRDVELGQRAGYKIIFGTVPTYMKLAFKRTLARVSRFNAVPVFSSDEVKLLDRGSSEPVAKVPFYVVTVGRYISTAFTEKLATYMNINLVEVAESKDAIDKQLQDMRISMKESQDVLRETQKALRKTLRKFANCKLGPEESYSPIITWRAAIRQEKEILRVMQLCRFDINIVEMAGWVPAADAQKLVDLVSAEVGAMANVEVLPEPEGRVKAGPPTYFPTNEFTGQFQSIVDTYGIASYKEVNPGLFTCVTFPFLFGVMYGDIGHGLLMTIFGSWLVLNGQAHEKLARKRQLDEMTGMMHGARYVLFLMGLFGLYCGTIYNDCFSVPINAFGSHWDSKGYWIGGKKGTFSANGPYPYGVDPTWYGTTNQLQFFNSLKMKISVILGVTQMTFGIFLGSFNHVYERDWLGLFLEWIPRMLFMTCTFGYMIGIIIYKWCVDWSQPGLNSPPNLIQTMIKMFLSPGVVPSDSELYPGQAQVQLYLIVTALISVPVMLLAKPCIVHFCCSGGASKSRRHDTESGTEMDQVAHEKTGLVKGGHKKGGYGSLGDDEKKVTDAHPPVNDHEEDHGEHSFSDVLIHQGIHTIEFVLGCVSNTASYLRLWALSLAHAELSEVFWSKLIVGLGLEGGFGPVGMVIGFGAWFIATFAVLLCMDTMECVLHALRLHWVEFQNKFYRAEGYKFDALDFTSEAFLYGE</sequence>
<dbReference type="Pfam" id="PF01496">
    <property type="entry name" value="V_ATPase_I"/>
    <property type="match status" value="1"/>
</dbReference>
<dbReference type="EMBL" id="HBIV01021882">
    <property type="protein sequence ID" value="CAE0664153.1"/>
    <property type="molecule type" value="Transcribed_RNA"/>
</dbReference>
<evidence type="ECO:0000256" key="5">
    <source>
        <dbReference type="ARBA" id="ARBA00022781"/>
    </source>
</evidence>
<comment type="function">
    <text evidence="9">Essential component of the vacuolar proton pump (V-ATPase), a multimeric enzyme that catalyzes the translocation of protons across the membranes. Required for assembly and activity of the V-ATPase.</text>
</comment>
<dbReference type="GO" id="GO:0046961">
    <property type="term" value="F:proton-transporting ATPase activity, rotational mechanism"/>
    <property type="evidence" value="ECO:0007669"/>
    <property type="project" value="InterPro"/>
</dbReference>
<feature type="compositionally biased region" description="Basic and acidic residues" evidence="11">
    <location>
        <begin position="727"/>
        <end position="746"/>
    </location>
</feature>
<evidence type="ECO:0000256" key="10">
    <source>
        <dbReference type="SAM" id="Coils"/>
    </source>
</evidence>
<keyword evidence="6 9" id="KW-1133">Transmembrane helix</keyword>
<dbReference type="InterPro" id="IPR026028">
    <property type="entry name" value="V-type_ATPase_116kDa_su_euka"/>
</dbReference>
<organism evidence="12">
    <name type="scientific">Lotharella globosa</name>
    <dbReference type="NCBI Taxonomy" id="91324"/>
    <lineage>
        <taxon>Eukaryota</taxon>
        <taxon>Sar</taxon>
        <taxon>Rhizaria</taxon>
        <taxon>Cercozoa</taxon>
        <taxon>Chlorarachniophyceae</taxon>
        <taxon>Lotharella</taxon>
    </lineage>
</organism>
<dbReference type="InterPro" id="IPR002490">
    <property type="entry name" value="V-ATPase_116kDa_su"/>
</dbReference>
<evidence type="ECO:0000256" key="1">
    <source>
        <dbReference type="ARBA" id="ARBA00004141"/>
    </source>
</evidence>
<accession>A0A7S3YWI9</accession>
<feature type="coiled-coil region" evidence="10">
    <location>
        <begin position="122"/>
        <end position="149"/>
    </location>
</feature>
<evidence type="ECO:0000313" key="12">
    <source>
        <dbReference type="EMBL" id="CAE0664153.1"/>
    </source>
</evidence>
<proteinExistence type="inferred from homology"/>
<name>A0A7S3YWI9_9EUKA</name>
<dbReference type="GO" id="GO:0051117">
    <property type="term" value="F:ATPase binding"/>
    <property type="evidence" value="ECO:0007669"/>
    <property type="project" value="TreeGrafter"/>
</dbReference>
<feature type="transmembrane region" description="Helical" evidence="9">
    <location>
        <begin position="659"/>
        <end position="684"/>
    </location>
</feature>
<gene>
    <name evidence="12" type="ORF">LGLO00237_LOCUS15756</name>
</gene>
<keyword evidence="10" id="KW-0175">Coiled coil</keyword>
<comment type="subcellular location">
    <subcellularLocation>
        <location evidence="1">Membrane</location>
        <topology evidence="1">Multi-pass membrane protein</topology>
    </subcellularLocation>
</comment>
<feature type="transmembrane region" description="Helical" evidence="9">
    <location>
        <begin position="560"/>
        <end position="581"/>
    </location>
</feature>
<evidence type="ECO:0000256" key="4">
    <source>
        <dbReference type="ARBA" id="ARBA00022692"/>
    </source>
</evidence>
<evidence type="ECO:0000256" key="11">
    <source>
        <dbReference type="SAM" id="MobiDB-lite"/>
    </source>
</evidence>
<feature type="transmembrane region" description="Helical" evidence="9">
    <location>
        <begin position="434"/>
        <end position="460"/>
    </location>
</feature>
<dbReference type="GO" id="GO:0000220">
    <property type="term" value="C:vacuolar proton-transporting V-type ATPase, V0 domain"/>
    <property type="evidence" value="ECO:0007669"/>
    <property type="project" value="InterPro"/>
</dbReference>
<keyword evidence="7 9" id="KW-0406">Ion transport</keyword>
<keyword evidence="4 9" id="KW-0812">Transmembrane</keyword>
<keyword evidence="5 9" id="KW-0375">Hydrogen ion transport</keyword>
<feature type="transmembrane region" description="Helical" evidence="9">
    <location>
        <begin position="765"/>
        <end position="787"/>
    </location>
</feature>
<evidence type="ECO:0000256" key="3">
    <source>
        <dbReference type="ARBA" id="ARBA00022448"/>
    </source>
</evidence>
<feature type="transmembrane region" description="Helical" evidence="9">
    <location>
        <begin position="593"/>
        <end position="613"/>
    </location>
</feature>
<dbReference type="PANTHER" id="PTHR11629:SF63">
    <property type="entry name" value="V-TYPE PROTON ATPASE SUBUNIT A"/>
    <property type="match status" value="1"/>
</dbReference>
<feature type="region of interest" description="Disordered" evidence="11">
    <location>
        <begin position="713"/>
        <end position="746"/>
    </location>
</feature>
<feature type="transmembrane region" description="Helical" evidence="9">
    <location>
        <begin position="807"/>
        <end position="830"/>
    </location>
</feature>
<feature type="transmembrane region" description="Helical" evidence="9">
    <location>
        <begin position="481"/>
        <end position="500"/>
    </location>
</feature>
<keyword evidence="8 9" id="KW-0472">Membrane</keyword>
<comment type="similarity">
    <text evidence="2 9">Belongs to the V-ATPase 116 kDa subunit family.</text>
</comment>
<evidence type="ECO:0000256" key="9">
    <source>
        <dbReference type="RuleBase" id="RU361189"/>
    </source>
</evidence>